<name>A0A518RDR8_9SPHN</name>
<dbReference type="RefSeq" id="WP_145845718.1">
    <property type="nucleotide sequence ID" value="NZ_CP042239.1"/>
</dbReference>
<proteinExistence type="predicted"/>
<evidence type="ECO:0000313" key="1">
    <source>
        <dbReference type="EMBL" id="QDX25615.1"/>
    </source>
</evidence>
<protein>
    <submittedName>
        <fullName evidence="1">Uncharacterized protein</fullName>
    </submittedName>
</protein>
<dbReference type="Proteomes" id="UP000318055">
    <property type="component" value="Chromosome"/>
</dbReference>
<reference evidence="1 2" key="1">
    <citation type="submission" date="2019-07" db="EMBL/GenBank/DDBJ databases">
        <title>Sphingomonas alkalisoli sp. nov., isolated from rhizosphere soil of Suaedae salsa.</title>
        <authorList>
            <person name="Zhang H."/>
            <person name="Xu L."/>
            <person name="Zhang J.-X."/>
            <person name="Sun J.-Q."/>
        </authorList>
    </citation>
    <scope>NUCLEOTIDE SEQUENCE [LARGE SCALE GENOMIC DNA]</scope>
    <source>
        <strain evidence="1 2">XS-10</strain>
    </source>
</reference>
<organism evidence="1 2">
    <name type="scientific">Sphingomonas suaedae</name>
    <dbReference type="NCBI Taxonomy" id="2599297"/>
    <lineage>
        <taxon>Bacteria</taxon>
        <taxon>Pseudomonadati</taxon>
        <taxon>Pseudomonadota</taxon>
        <taxon>Alphaproteobacteria</taxon>
        <taxon>Sphingomonadales</taxon>
        <taxon>Sphingomonadaceae</taxon>
        <taxon>Sphingomonas</taxon>
    </lineage>
</organism>
<accession>A0A518RDR8</accession>
<gene>
    <name evidence="1" type="ORF">FPZ54_06005</name>
</gene>
<dbReference type="AlphaFoldDB" id="A0A518RDR8"/>
<dbReference type="KEGG" id="ssua:FPZ54_06005"/>
<sequence>MNKLGWIGGVVVAGAAFVAVPEAKANTQRNCAVDSVAVIDGRMHIKCAPIPGIGHTQAIYYFALNLNEGPAKVQSLIALAIAAKQARKPMVLWFDMEDYKSVPGCAGSNCRRLRGAAME</sequence>
<dbReference type="EMBL" id="CP042239">
    <property type="protein sequence ID" value="QDX25615.1"/>
    <property type="molecule type" value="Genomic_DNA"/>
</dbReference>
<evidence type="ECO:0000313" key="2">
    <source>
        <dbReference type="Proteomes" id="UP000318055"/>
    </source>
</evidence>
<keyword evidence="2" id="KW-1185">Reference proteome</keyword>